<dbReference type="PANTHER" id="PTHR36505">
    <property type="entry name" value="BLR1072 PROTEIN"/>
    <property type="match status" value="1"/>
</dbReference>
<gene>
    <name evidence="2" type="ORF">A1359_11575</name>
</gene>
<dbReference type="SUPFAM" id="SSF50346">
    <property type="entry name" value="PRC-barrel domain"/>
    <property type="match status" value="1"/>
</dbReference>
<dbReference type="EMBL" id="LUUI01000115">
    <property type="protein sequence ID" value="OAI13898.1"/>
    <property type="molecule type" value="Genomic_DNA"/>
</dbReference>
<dbReference type="PANTHER" id="PTHR36505:SF1">
    <property type="entry name" value="BLR1072 PROTEIN"/>
    <property type="match status" value="1"/>
</dbReference>
<evidence type="ECO:0000313" key="3">
    <source>
        <dbReference type="Proteomes" id="UP000078476"/>
    </source>
</evidence>
<organism evidence="2 3">
    <name type="scientific">Methylomonas lenta</name>
    <dbReference type="NCBI Taxonomy" id="980561"/>
    <lineage>
        <taxon>Bacteria</taxon>
        <taxon>Pseudomonadati</taxon>
        <taxon>Pseudomonadota</taxon>
        <taxon>Gammaproteobacteria</taxon>
        <taxon>Methylococcales</taxon>
        <taxon>Methylococcaceae</taxon>
        <taxon>Methylomonas</taxon>
    </lineage>
</organism>
<dbReference type="Pfam" id="PF05239">
    <property type="entry name" value="PRC"/>
    <property type="match status" value="1"/>
</dbReference>
<evidence type="ECO:0000259" key="1">
    <source>
        <dbReference type="Pfam" id="PF05239"/>
    </source>
</evidence>
<sequence>MNHPHQFSILPVKASSIIGAKVINPNGDSLGEINEMVIDPHIGRVAYAVVSFGGFLGMGKKLFAIPFNALDYSAQNSEYVLNISKERLEAAPGFDPEHWPSIDDEQWNRDVYKYYERSPYWE</sequence>
<dbReference type="Proteomes" id="UP000078476">
    <property type="component" value="Unassembled WGS sequence"/>
</dbReference>
<dbReference type="InterPro" id="IPR027275">
    <property type="entry name" value="PRC-brl_dom"/>
</dbReference>
<evidence type="ECO:0000313" key="2">
    <source>
        <dbReference type="EMBL" id="OAI13898.1"/>
    </source>
</evidence>
<comment type="caution">
    <text evidence="2">The sequence shown here is derived from an EMBL/GenBank/DDBJ whole genome shotgun (WGS) entry which is preliminary data.</text>
</comment>
<accession>A0A177N771</accession>
<feature type="domain" description="PRC-barrel" evidence="1">
    <location>
        <begin position="13"/>
        <end position="87"/>
    </location>
</feature>
<proteinExistence type="predicted"/>
<dbReference type="Gene3D" id="2.30.30.240">
    <property type="entry name" value="PRC-barrel domain"/>
    <property type="match status" value="1"/>
</dbReference>
<protein>
    <recommendedName>
        <fullName evidence="1">PRC-barrel domain-containing protein</fullName>
    </recommendedName>
</protein>
<dbReference type="OrthoDB" id="286778at2"/>
<dbReference type="AlphaFoldDB" id="A0A177N771"/>
<dbReference type="InterPro" id="IPR011033">
    <property type="entry name" value="PRC_barrel-like_sf"/>
</dbReference>
<keyword evidence="3" id="KW-1185">Reference proteome</keyword>
<name>A0A177N771_9GAMM</name>
<reference evidence="2 3" key="1">
    <citation type="submission" date="2016-03" db="EMBL/GenBank/DDBJ databases">
        <authorList>
            <person name="Ploux O."/>
        </authorList>
    </citation>
    <scope>NUCLEOTIDE SEQUENCE [LARGE SCALE GENOMIC DNA]</scope>
    <source>
        <strain evidence="2 3">R-45370</strain>
    </source>
</reference>
<dbReference type="RefSeq" id="WP_066983890.1">
    <property type="nucleotide sequence ID" value="NZ_LUUI01000115.1"/>
</dbReference>